<proteinExistence type="predicted"/>
<dbReference type="EMBL" id="BAABWU010000001">
    <property type="protein sequence ID" value="GAA6195167.1"/>
    <property type="molecule type" value="Genomic_DNA"/>
</dbReference>
<keyword evidence="2" id="KW-1185">Reference proteome</keyword>
<name>A0ABQ0AH33_9RHOB</name>
<sequence>MLDYAALFGIDAASICGGSDDPGATQECEACRLQAAMALPEPPLVASVAELSFSPPHWVPQSHVLETLSAEATRPARAPPIV</sequence>
<organism evidence="1 2">
    <name type="scientific">Pseudophaeobacter arcticus</name>
    <dbReference type="NCBI Taxonomy" id="385492"/>
    <lineage>
        <taxon>Bacteria</taxon>
        <taxon>Pseudomonadati</taxon>
        <taxon>Pseudomonadota</taxon>
        <taxon>Alphaproteobacteria</taxon>
        <taxon>Rhodobacterales</taxon>
        <taxon>Paracoccaceae</taxon>
        <taxon>Pseudophaeobacter</taxon>
    </lineage>
</organism>
<dbReference type="Proteomes" id="UP001441944">
    <property type="component" value="Unassembled WGS sequence"/>
</dbReference>
<reference evidence="1 2" key="1">
    <citation type="submission" date="2024-04" db="EMBL/GenBank/DDBJ databases">
        <title>Draft genome sequence of Pseudophaeobacter arcticus NBRC 116598.</title>
        <authorList>
            <person name="Miyakawa T."/>
            <person name="Kusuya Y."/>
            <person name="Miura T."/>
        </authorList>
    </citation>
    <scope>NUCLEOTIDE SEQUENCE [LARGE SCALE GENOMIC DNA]</scope>
    <source>
        <strain evidence="1 2">SU-CL00105</strain>
    </source>
</reference>
<evidence type="ECO:0000313" key="1">
    <source>
        <dbReference type="EMBL" id="GAA6195167.1"/>
    </source>
</evidence>
<protein>
    <submittedName>
        <fullName evidence="1">Uncharacterized protein</fullName>
    </submittedName>
</protein>
<comment type="caution">
    <text evidence="1">The sequence shown here is derived from an EMBL/GenBank/DDBJ whole genome shotgun (WGS) entry which is preliminary data.</text>
</comment>
<gene>
    <name evidence="1" type="ORF">NBRC116598_06110</name>
</gene>
<accession>A0ABQ0AH33</accession>
<evidence type="ECO:0000313" key="2">
    <source>
        <dbReference type="Proteomes" id="UP001441944"/>
    </source>
</evidence>